<keyword evidence="3 8" id="KW-0812">Transmembrane</keyword>
<proteinExistence type="predicted"/>
<feature type="transmembrane region" description="Helical" evidence="8">
    <location>
        <begin position="257"/>
        <end position="277"/>
    </location>
</feature>
<dbReference type="InterPro" id="IPR001750">
    <property type="entry name" value="ND/Mrp_TM"/>
</dbReference>
<evidence type="ECO:0000256" key="6">
    <source>
        <dbReference type="ARBA" id="ARBA00031027"/>
    </source>
</evidence>
<feature type="transmembrane region" description="Helical" evidence="8">
    <location>
        <begin position="191"/>
        <end position="210"/>
    </location>
</feature>
<geneLocation type="mitochondrion" evidence="10"/>
<dbReference type="PRINTS" id="PR01434">
    <property type="entry name" value="NADHDHGNASE5"/>
</dbReference>
<feature type="transmembrane region" description="Helical" evidence="8">
    <location>
        <begin position="77"/>
        <end position="97"/>
    </location>
</feature>
<keyword evidence="4 8" id="KW-1133">Transmembrane helix</keyword>
<dbReference type="GO" id="GO:0003954">
    <property type="term" value="F:NADH dehydrogenase activity"/>
    <property type="evidence" value="ECO:0007669"/>
    <property type="project" value="TreeGrafter"/>
</dbReference>
<dbReference type="InterPro" id="IPR003945">
    <property type="entry name" value="NU5C-like"/>
</dbReference>
<evidence type="ECO:0000256" key="1">
    <source>
        <dbReference type="ARBA" id="ARBA00004141"/>
    </source>
</evidence>
<reference evidence="10" key="2">
    <citation type="submission" date="2016-10" db="EMBL/GenBank/DDBJ databases">
        <authorList>
            <person name="de Groot N.N."/>
        </authorList>
    </citation>
    <scope>NUCLEOTIDE SEQUENCE</scope>
</reference>
<feature type="transmembrane region" description="Helical" evidence="8">
    <location>
        <begin position="389"/>
        <end position="412"/>
    </location>
</feature>
<evidence type="ECO:0000259" key="9">
    <source>
        <dbReference type="Pfam" id="PF00361"/>
    </source>
</evidence>
<name>A0A1P8P0J8_9TREM</name>
<feature type="transmembrane region" description="Helical" evidence="8">
    <location>
        <begin position="46"/>
        <end position="70"/>
    </location>
</feature>
<dbReference type="EMBL" id="KX943544">
    <property type="protein sequence ID" value="APX55325.1"/>
    <property type="molecule type" value="Genomic_DNA"/>
</dbReference>
<comment type="subcellular location">
    <subcellularLocation>
        <location evidence="1">Membrane</location>
        <topology evidence="1">Multi-pass membrane protein</topology>
    </subcellularLocation>
</comment>
<evidence type="ECO:0000256" key="7">
    <source>
        <dbReference type="ARBA" id="ARBA00049551"/>
    </source>
</evidence>
<feature type="transmembrane region" description="Helical" evidence="8">
    <location>
        <begin position="419"/>
        <end position="441"/>
    </location>
</feature>
<feature type="domain" description="NADH:quinone oxidoreductase/Mrp antiporter transmembrane" evidence="9">
    <location>
        <begin position="96"/>
        <end position="365"/>
    </location>
</feature>
<comment type="catalytic activity">
    <reaction evidence="7">
        <text>a ubiquinone + NADH + 5 H(+)(in) = a ubiquinol + NAD(+) + 4 H(+)(out)</text>
        <dbReference type="Rhea" id="RHEA:29091"/>
        <dbReference type="Rhea" id="RHEA-COMP:9565"/>
        <dbReference type="Rhea" id="RHEA-COMP:9566"/>
        <dbReference type="ChEBI" id="CHEBI:15378"/>
        <dbReference type="ChEBI" id="CHEBI:16389"/>
        <dbReference type="ChEBI" id="CHEBI:17976"/>
        <dbReference type="ChEBI" id="CHEBI:57540"/>
        <dbReference type="ChEBI" id="CHEBI:57945"/>
        <dbReference type="EC" id="7.1.1.2"/>
    </reaction>
</comment>
<sequence length="528" mass="58243">MLGLGVVTILGSFSLWGSSSSGWEVFLNFWGYGWKEGTEVLVLDEVSLICLFMLLCCGSIALPFCCHYFTGLVEESVRLFSLMIWFLMVMGVLVLSGSLVLSLVMWEYLGLVSFLLILFYSNMDSARAALVTLFASRFGDVSLFMLIFWCGVWLSDLGGFFFFFFLLVILTKSAGYPFISWLLEAMRAPTPVSSLVHSSTLVAAGVWFVVRYQEFLVPVVQSFLFLFCILTVVVSGTCASFFSDLKKVVALSTCNNISWCWIFFVCGDLGLCLLLSLTHGVCKCYLFVSVGDLMSHSGGSQSSVAVYSPRYVGSFGVVLHSVLIFSLSGLPFMGVFFSKHGLFSSVSYCYGIGFLCAFWVAFFLTYVYSVRLSLLLLKSSSGLVSGYSSNFLLIGGLCLLGTFLNWLGLVLFDESFELNGWWSGVMLLVQFLGCLGGWFLWSGAVSFSGDVLVVWSSLLWGSNCLVDAVYSFFLRLSEVSVLSFYRWELYGLSLVRSGWGVSGGAFVSLNFLVLSSIFVILSVSLVFS</sequence>
<dbReference type="PANTHER" id="PTHR42829:SF2">
    <property type="entry name" value="NADH-UBIQUINONE OXIDOREDUCTASE CHAIN 5"/>
    <property type="match status" value="1"/>
</dbReference>
<gene>
    <name evidence="10" type="primary">nad5</name>
</gene>
<evidence type="ECO:0000256" key="4">
    <source>
        <dbReference type="ARBA" id="ARBA00022989"/>
    </source>
</evidence>
<feature type="transmembrane region" description="Helical" evidence="8">
    <location>
        <begin position="160"/>
        <end position="179"/>
    </location>
</feature>
<organism evidence="10">
    <name type="scientific">Paragonimus westermani</name>
    <dbReference type="NCBI Taxonomy" id="34504"/>
    <lineage>
        <taxon>Eukaryota</taxon>
        <taxon>Metazoa</taxon>
        <taxon>Spiralia</taxon>
        <taxon>Lophotrochozoa</taxon>
        <taxon>Platyhelminthes</taxon>
        <taxon>Trematoda</taxon>
        <taxon>Digenea</taxon>
        <taxon>Plagiorchiida</taxon>
        <taxon>Troglotremata</taxon>
        <taxon>Troglotrematidae</taxon>
        <taxon>Paragonimus</taxon>
    </lineage>
</organism>
<reference evidence="10" key="1">
    <citation type="journal article" date="2014" name="PeerJ">
        <title>The mitochondrial genome of Paragonimus westermani (Kerbert, 1878), the Indian isolate of the lung fluke representative of the family Paragonimidae (Trematoda).</title>
        <authorList>
            <person name="Biswal D.K."/>
            <person name="Chatterjee A."/>
            <person name="Bhattacharya A."/>
            <person name="Tandon V."/>
        </authorList>
    </citation>
    <scope>NUCLEOTIDE SEQUENCE</scope>
</reference>
<evidence type="ECO:0000256" key="2">
    <source>
        <dbReference type="ARBA" id="ARBA00012944"/>
    </source>
</evidence>
<feature type="transmembrane region" description="Helical" evidence="8">
    <location>
        <begin position="222"/>
        <end position="245"/>
    </location>
</feature>
<dbReference type="Pfam" id="PF00361">
    <property type="entry name" value="Proton_antipo_M"/>
    <property type="match status" value="1"/>
</dbReference>
<evidence type="ECO:0000313" key="10">
    <source>
        <dbReference type="EMBL" id="APX55325.1"/>
    </source>
</evidence>
<feature type="transmembrane region" description="Helical" evidence="8">
    <location>
        <begin position="128"/>
        <end position="154"/>
    </location>
</feature>
<feature type="transmembrane region" description="Helical" evidence="8">
    <location>
        <begin position="311"/>
        <end position="336"/>
    </location>
</feature>
<keyword evidence="5 8" id="KW-0472">Membrane</keyword>
<dbReference type="GO" id="GO:0016020">
    <property type="term" value="C:membrane"/>
    <property type="evidence" value="ECO:0007669"/>
    <property type="project" value="UniProtKB-SubCell"/>
</dbReference>
<feature type="transmembrane region" description="Helical" evidence="8">
    <location>
        <begin position="453"/>
        <end position="476"/>
    </location>
</feature>
<keyword evidence="10" id="KW-0496">Mitochondrion</keyword>
<protein>
    <recommendedName>
        <fullName evidence="2">NADH:ubiquinone reductase (H(+)-translocating)</fullName>
        <ecNumber evidence="2">7.1.1.2</ecNumber>
    </recommendedName>
    <alternativeName>
        <fullName evidence="6">NADH dehydrogenase subunit 5</fullName>
    </alternativeName>
</protein>
<accession>A0A1P8P0J8</accession>
<dbReference type="GO" id="GO:0015990">
    <property type="term" value="P:electron transport coupled proton transport"/>
    <property type="evidence" value="ECO:0007669"/>
    <property type="project" value="TreeGrafter"/>
</dbReference>
<evidence type="ECO:0000256" key="5">
    <source>
        <dbReference type="ARBA" id="ARBA00023136"/>
    </source>
</evidence>
<feature type="transmembrane region" description="Helical" evidence="8">
    <location>
        <begin position="497"/>
        <end position="527"/>
    </location>
</feature>
<feature type="transmembrane region" description="Helical" evidence="8">
    <location>
        <begin position="103"/>
        <end position="121"/>
    </location>
</feature>
<dbReference type="EC" id="7.1.1.2" evidence="2"/>
<evidence type="ECO:0000256" key="8">
    <source>
        <dbReference type="SAM" id="Phobius"/>
    </source>
</evidence>
<feature type="transmembrane region" description="Helical" evidence="8">
    <location>
        <begin position="348"/>
        <end position="369"/>
    </location>
</feature>
<dbReference type="PANTHER" id="PTHR42829">
    <property type="entry name" value="NADH-UBIQUINONE OXIDOREDUCTASE CHAIN 5"/>
    <property type="match status" value="1"/>
</dbReference>
<dbReference type="AlphaFoldDB" id="A0A1P8P0J8"/>
<dbReference type="GO" id="GO:0008137">
    <property type="term" value="F:NADH dehydrogenase (ubiquinone) activity"/>
    <property type="evidence" value="ECO:0007669"/>
    <property type="project" value="UniProtKB-EC"/>
</dbReference>
<dbReference type="GO" id="GO:0042773">
    <property type="term" value="P:ATP synthesis coupled electron transport"/>
    <property type="evidence" value="ECO:0007669"/>
    <property type="project" value="InterPro"/>
</dbReference>
<evidence type="ECO:0000256" key="3">
    <source>
        <dbReference type="ARBA" id="ARBA00022692"/>
    </source>
</evidence>